<evidence type="ECO:0000313" key="2">
    <source>
        <dbReference type="EMBL" id="AFZ12519.1"/>
    </source>
</evidence>
<evidence type="ECO:0000256" key="1">
    <source>
        <dbReference type="SAM" id="MobiDB-lite"/>
    </source>
</evidence>
<reference evidence="2 3" key="1">
    <citation type="submission" date="2012-06" db="EMBL/GenBank/DDBJ databases">
        <title>Finished chromosome of genome of Crinalium epipsammum PCC 9333.</title>
        <authorList>
            <consortium name="US DOE Joint Genome Institute"/>
            <person name="Gugger M."/>
            <person name="Coursin T."/>
            <person name="Rippka R."/>
            <person name="Tandeau De Marsac N."/>
            <person name="Huntemann M."/>
            <person name="Wei C.-L."/>
            <person name="Han J."/>
            <person name="Detter J.C."/>
            <person name="Han C."/>
            <person name="Tapia R."/>
            <person name="Davenport K."/>
            <person name="Daligault H."/>
            <person name="Erkkila T."/>
            <person name="Gu W."/>
            <person name="Munk A.C.C."/>
            <person name="Teshima H."/>
            <person name="Xu Y."/>
            <person name="Chain P."/>
            <person name="Chen A."/>
            <person name="Krypides N."/>
            <person name="Mavromatis K."/>
            <person name="Markowitz V."/>
            <person name="Szeto E."/>
            <person name="Ivanova N."/>
            <person name="Mikhailova N."/>
            <person name="Ovchinnikova G."/>
            <person name="Pagani I."/>
            <person name="Pati A."/>
            <person name="Goodwin L."/>
            <person name="Peters L."/>
            <person name="Pitluck S."/>
            <person name="Woyke T."/>
            <person name="Kerfeld C."/>
        </authorList>
    </citation>
    <scope>NUCLEOTIDE SEQUENCE [LARGE SCALE GENOMIC DNA]</scope>
    <source>
        <strain evidence="2 3">PCC 9333</strain>
    </source>
</reference>
<dbReference type="RefSeq" id="WP_015202640.1">
    <property type="nucleotide sequence ID" value="NC_019753.1"/>
</dbReference>
<dbReference type="eggNOG" id="COG1842">
    <property type="taxonomic scope" value="Bacteria"/>
</dbReference>
<sequence length="150" mass="17182">MAKITGKKIFYWFIGETAGRSAVGIWKWLWGLPVEPGGKIAEKVAQESLQFMQQSVVQLTEAVARVVAPYQQAQEKYRKKQEEYHQAERQPQLAYRQGHEEAARLAILARNLNSETPPQDKLTDDEVKGIVERSQPLPPEMISDDELQKY</sequence>
<protein>
    <submittedName>
        <fullName evidence="2">PspA/IM30 family protein</fullName>
    </submittedName>
</protein>
<dbReference type="OrthoDB" id="482068at2"/>
<dbReference type="EMBL" id="CP003620">
    <property type="protein sequence ID" value="AFZ12519.1"/>
    <property type="molecule type" value="Genomic_DNA"/>
</dbReference>
<feature type="compositionally biased region" description="Basic and acidic residues" evidence="1">
    <location>
        <begin position="121"/>
        <end position="131"/>
    </location>
</feature>
<accession>K9VY97</accession>
<dbReference type="Proteomes" id="UP000010472">
    <property type="component" value="Chromosome"/>
</dbReference>
<keyword evidence="3" id="KW-1185">Reference proteome</keyword>
<gene>
    <name evidence="2" type="ORF">Cri9333_1629</name>
</gene>
<proteinExistence type="predicted"/>
<organism evidence="2 3">
    <name type="scientific">Crinalium epipsammum PCC 9333</name>
    <dbReference type="NCBI Taxonomy" id="1173022"/>
    <lineage>
        <taxon>Bacteria</taxon>
        <taxon>Bacillati</taxon>
        <taxon>Cyanobacteriota</taxon>
        <taxon>Cyanophyceae</taxon>
        <taxon>Gomontiellales</taxon>
        <taxon>Gomontiellaceae</taxon>
        <taxon>Crinalium</taxon>
    </lineage>
</organism>
<dbReference type="AlphaFoldDB" id="K9VY97"/>
<dbReference type="KEGG" id="cep:Cri9333_1629"/>
<evidence type="ECO:0000313" key="3">
    <source>
        <dbReference type="Proteomes" id="UP000010472"/>
    </source>
</evidence>
<dbReference type="HOGENOM" id="CLU_1737490_0_0_3"/>
<feature type="region of interest" description="Disordered" evidence="1">
    <location>
        <begin position="110"/>
        <end position="150"/>
    </location>
</feature>
<name>K9VY97_9CYAN</name>
<dbReference type="STRING" id="1173022.Cri9333_1629"/>